<accession>E7G516</accession>
<proteinExistence type="predicted"/>
<dbReference type="AlphaFoldDB" id="E7G516"/>
<organism evidence="1 2">
    <name type="scientific">Helicobacter suis HS5</name>
    <dbReference type="NCBI Taxonomy" id="710394"/>
    <lineage>
        <taxon>Bacteria</taxon>
        <taxon>Pseudomonadati</taxon>
        <taxon>Campylobacterota</taxon>
        <taxon>Epsilonproteobacteria</taxon>
        <taxon>Campylobacterales</taxon>
        <taxon>Helicobacteraceae</taxon>
        <taxon>Helicobacter</taxon>
    </lineage>
</organism>
<dbReference type="EMBL" id="ADHO01000232">
    <property type="protein sequence ID" value="EFX41527.1"/>
    <property type="molecule type" value="Genomic_DNA"/>
</dbReference>
<evidence type="ECO:0000313" key="1">
    <source>
        <dbReference type="EMBL" id="EFX41527.1"/>
    </source>
</evidence>
<dbReference type="Proteomes" id="UP000054093">
    <property type="component" value="Unassembled WGS sequence"/>
</dbReference>
<gene>
    <name evidence="1" type="ORF">HSUHS5_1095</name>
</gene>
<name>E7G516_9HELI</name>
<sequence length="167" mass="20187">MKMEKVLESTSQFYPTQMSKIKKWIIKWQTRSLGKRLNVDILILSVLLFSDRFNLQAQLERAKHYLEKTINPCLVCRVFDRICINLMEYASDEHLYLKDRGRVFELLVQNIQLYHVVLDMWEEEEYQDQRDILKVAVQNAYDKRYSLDAESQRFLTYQTRIFANKHL</sequence>
<evidence type="ECO:0000313" key="2">
    <source>
        <dbReference type="Proteomes" id="UP000054093"/>
    </source>
</evidence>
<comment type="caution">
    <text evidence="1">The sequence shown here is derived from an EMBL/GenBank/DDBJ whole genome shotgun (WGS) entry which is preliminary data.</text>
</comment>
<dbReference type="RefSeq" id="WP_006565334.1">
    <property type="nucleotide sequence ID" value="NZ_ADHO01000232.1"/>
</dbReference>
<protein>
    <submittedName>
        <fullName evidence="1">Uncharacterized protein</fullName>
    </submittedName>
</protein>
<reference evidence="1 2" key="1">
    <citation type="journal article" date="2011" name="Vet. Res.">
        <title>Genome sequence of Helicobacter suis supports its role in gastric pathology.</title>
        <authorList>
            <person name="Vermoote M."/>
            <person name="Vandekerckhove T.T."/>
            <person name="Flahou B."/>
            <person name="Pasmans F."/>
            <person name="Smet A."/>
            <person name="De Groote D."/>
            <person name="Van Criekinge W."/>
            <person name="Ducatelle R."/>
            <person name="Haesebrouck F."/>
        </authorList>
    </citation>
    <scope>NUCLEOTIDE SEQUENCE [LARGE SCALE GENOMIC DNA]</scope>
    <source>
        <strain evidence="1 2">HS5</strain>
    </source>
</reference>